<keyword evidence="1" id="KW-0812">Transmembrane</keyword>
<reference evidence="2 3" key="1">
    <citation type="submission" date="2021-03" db="EMBL/GenBank/DDBJ databases">
        <title>Whole genome shotgun sequence of Actinoplanes toevensis NBRC 105298.</title>
        <authorList>
            <person name="Komaki H."/>
            <person name="Tamura T."/>
        </authorList>
    </citation>
    <scope>NUCLEOTIDE SEQUENCE [LARGE SCALE GENOMIC DNA]</scope>
    <source>
        <strain evidence="2 3">NBRC 105298</strain>
    </source>
</reference>
<accession>A0A919W166</accession>
<gene>
    <name evidence="2" type="ORF">Ato02nite_038950</name>
</gene>
<dbReference type="EMBL" id="BOQN01000051">
    <property type="protein sequence ID" value="GIM92102.1"/>
    <property type="molecule type" value="Genomic_DNA"/>
</dbReference>
<keyword evidence="3" id="KW-1185">Reference proteome</keyword>
<comment type="caution">
    <text evidence="2">The sequence shown here is derived from an EMBL/GenBank/DDBJ whole genome shotgun (WGS) entry which is preliminary data.</text>
</comment>
<evidence type="ECO:0000313" key="2">
    <source>
        <dbReference type="EMBL" id="GIM92102.1"/>
    </source>
</evidence>
<evidence type="ECO:0000313" key="3">
    <source>
        <dbReference type="Proteomes" id="UP000677082"/>
    </source>
</evidence>
<keyword evidence="1" id="KW-0472">Membrane</keyword>
<organism evidence="2 3">
    <name type="scientific">Paractinoplanes toevensis</name>
    <dbReference type="NCBI Taxonomy" id="571911"/>
    <lineage>
        <taxon>Bacteria</taxon>
        <taxon>Bacillati</taxon>
        <taxon>Actinomycetota</taxon>
        <taxon>Actinomycetes</taxon>
        <taxon>Micromonosporales</taxon>
        <taxon>Micromonosporaceae</taxon>
        <taxon>Paractinoplanes</taxon>
    </lineage>
</organism>
<proteinExistence type="predicted"/>
<feature type="transmembrane region" description="Helical" evidence="1">
    <location>
        <begin position="5"/>
        <end position="24"/>
    </location>
</feature>
<name>A0A919W166_9ACTN</name>
<protein>
    <submittedName>
        <fullName evidence="2">Uncharacterized protein</fullName>
    </submittedName>
</protein>
<evidence type="ECO:0000256" key="1">
    <source>
        <dbReference type="SAM" id="Phobius"/>
    </source>
</evidence>
<dbReference type="Proteomes" id="UP000677082">
    <property type="component" value="Unassembled WGS sequence"/>
</dbReference>
<dbReference type="AlphaFoldDB" id="A0A919W166"/>
<dbReference type="RefSeq" id="WP_213007989.1">
    <property type="nucleotide sequence ID" value="NZ_BOQN01000051.1"/>
</dbReference>
<feature type="transmembrane region" description="Helical" evidence="1">
    <location>
        <begin position="30"/>
        <end position="48"/>
    </location>
</feature>
<sequence>MLRWLGYLCVIAALVVIAVFGARLVRHHPYLAFVAGATTAAFVALSRATSPRGRHAW</sequence>
<keyword evidence="1" id="KW-1133">Transmembrane helix</keyword>